<dbReference type="InterPro" id="IPR016161">
    <property type="entry name" value="Ald_DH/histidinol_DH"/>
</dbReference>
<dbReference type="PANTHER" id="PTHR43570">
    <property type="entry name" value="ALDEHYDE DEHYDROGENASE"/>
    <property type="match status" value="1"/>
</dbReference>
<evidence type="ECO:0000256" key="1">
    <source>
        <dbReference type="ARBA" id="ARBA00009986"/>
    </source>
</evidence>
<comment type="caution">
    <text evidence="9">The sequence shown here is derived from an EMBL/GenBank/DDBJ whole genome shotgun (WGS) entry which is preliminary data.</text>
</comment>
<evidence type="ECO:0000313" key="10">
    <source>
        <dbReference type="Proteomes" id="UP000757435"/>
    </source>
</evidence>
<dbReference type="Gene3D" id="3.40.605.10">
    <property type="entry name" value="Aldehyde Dehydrogenase, Chain A, domain 1"/>
    <property type="match status" value="1"/>
</dbReference>
<dbReference type="SUPFAM" id="SSF53720">
    <property type="entry name" value="ALDH-like"/>
    <property type="match status" value="1"/>
</dbReference>
<dbReference type="PANTHER" id="PTHR43570:SF16">
    <property type="entry name" value="ALDEHYDE DEHYDROGENASE TYPE III, ISOFORM Q"/>
    <property type="match status" value="1"/>
</dbReference>
<evidence type="ECO:0000256" key="5">
    <source>
        <dbReference type="PIRSR" id="PIRSR036492-1"/>
    </source>
</evidence>
<sequence>MVQTASENIREDIRDRVTHLVQQQRSFFNTGKTKDIEFRLMQLNKLKQAIRDCQDEVMAAVNADLNKPGVEAYMTEIGVVKEIDFAIQHLRSWAKPKSVALPLEQMPAQAKIYPEPLGVALIISPWNYPFQLMIAPLVGAIAAGNCALLKPSELSPATSGVIANLIQKTFDPAYIAVVEGGIEVSQAVLEEKFDHIFFTGGTAIGKIVMQAAAKHLTPVTLELGGKSPCIVDADIHIEHAAKRIVWGKFINAGQTCVAPDYLLVDRRIKPALLEAIKATLQEFYGDNPATSPDYARIINAKQFDRLTALLNDGKVAIGGETIATEKYIAPTVLDSVSWDDRVMQDEIFGPILPVLEYETLEEAIAQINARPKPLALYVFSKNPQIQRQVLQQTSSGGVCINDTIMQIAPSTLPFGGVGDSGMGSYHGKAGFDTFSHFKSVLSKPFWLDLPWRYAPYKDKLAFLKRIVGS</sequence>
<dbReference type="GO" id="GO:0005737">
    <property type="term" value="C:cytoplasm"/>
    <property type="evidence" value="ECO:0007669"/>
    <property type="project" value="TreeGrafter"/>
</dbReference>
<dbReference type="CDD" id="cd07136">
    <property type="entry name" value="ALDH_YwdH-P39616"/>
    <property type="match status" value="1"/>
</dbReference>
<dbReference type="Pfam" id="PF00171">
    <property type="entry name" value="Aldedh"/>
    <property type="match status" value="1"/>
</dbReference>
<dbReference type="InterPro" id="IPR016162">
    <property type="entry name" value="Ald_DH_N"/>
</dbReference>
<dbReference type="FunFam" id="3.40.605.10:FF:000004">
    <property type="entry name" value="Aldehyde dehydrogenase"/>
    <property type="match status" value="1"/>
</dbReference>
<keyword evidence="3" id="KW-0520">NAD</keyword>
<dbReference type="InterPro" id="IPR029510">
    <property type="entry name" value="Ald_DH_CS_GLU"/>
</dbReference>
<reference evidence="9" key="2">
    <citation type="journal article" date="2022" name="Microbiol. Resour. Announc.">
        <title>Metagenome Sequencing to Explore Phylogenomics of Terrestrial Cyanobacteria.</title>
        <authorList>
            <person name="Ward R.D."/>
            <person name="Stajich J.E."/>
            <person name="Johansen J.R."/>
            <person name="Huntemann M."/>
            <person name="Clum A."/>
            <person name="Foster B."/>
            <person name="Foster B."/>
            <person name="Roux S."/>
            <person name="Palaniappan K."/>
            <person name="Varghese N."/>
            <person name="Mukherjee S."/>
            <person name="Reddy T.B.K."/>
            <person name="Daum C."/>
            <person name="Copeland A."/>
            <person name="Chen I.A."/>
            <person name="Ivanova N.N."/>
            <person name="Kyrpides N.C."/>
            <person name="Shapiro N."/>
            <person name="Eloe-Fadrosh E.A."/>
            <person name="Pietrasiak N."/>
        </authorList>
    </citation>
    <scope>NUCLEOTIDE SEQUENCE</scope>
    <source>
        <strain evidence="9">UHER 2000/2452</strain>
    </source>
</reference>
<accession>A0A951UL59</accession>
<proteinExistence type="inferred from homology"/>
<evidence type="ECO:0000256" key="6">
    <source>
        <dbReference type="PROSITE-ProRule" id="PRU10007"/>
    </source>
</evidence>
<dbReference type="PIRSF" id="PIRSF036492">
    <property type="entry name" value="ALDH"/>
    <property type="match status" value="1"/>
</dbReference>
<dbReference type="InterPro" id="IPR012394">
    <property type="entry name" value="Aldehyde_DH_NAD(P)"/>
</dbReference>
<dbReference type="EMBL" id="JAHHHD010000005">
    <property type="protein sequence ID" value="MBW4658371.1"/>
    <property type="molecule type" value="Genomic_DNA"/>
</dbReference>
<dbReference type="InterPro" id="IPR015590">
    <property type="entry name" value="Aldehyde_DH_dom"/>
</dbReference>
<dbReference type="Proteomes" id="UP000757435">
    <property type="component" value="Unassembled WGS sequence"/>
</dbReference>
<feature type="active site" evidence="5">
    <location>
        <position position="256"/>
    </location>
</feature>
<dbReference type="FunFam" id="3.40.309.10:FF:000003">
    <property type="entry name" value="Aldehyde dehydrogenase"/>
    <property type="match status" value="1"/>
</dbReference>
<dbReference type="InterPro" id="IPR016163">
    <property type="entry name" value="Ald_DH_C"/>
</dbReference>
<dbReference type="GO" id="GO:0004029">
    <property type="term" value="F:aldehyde dehydrogenase (NAD+) activity"/>
    <property type="evidence" value="ECO:0007669"/>
    <property type="project" value="TreeGrafter"/>
</dbReference>
<organism evidence="9 10">
    <name type="scientific">Drouetiella hepatica Uher 2000/2452</name>
    <dbReference type="NCBI Taxonomy" id="904376"/>
    <lineage>
        <taxon>Bacteria</taxon>
        <taxon>Bacillati</taxon>
        <taxon>Cyanobacteriota</taxon>
        <taxon>Cyanophyceae</taxon>
        <taxon>Oculatellales</taxon>
        <taxon>Oculatellaceae</taxon>
        <taxon>Drouetiella</taxon>
    </lineage>
</organism>
<protein>
    <recommendedName>
        <fullName evidence="4">Aldehyde dehydrogenase</fullName>
    </recommendedName>
</protein>
<reference evidence="9" key="1">
    <citation type="submission" date="2021-05" db="EMBL/GenBank/DDBJ databases">
        <authorList>
            <person name="Pietrasiak N."/>
            <person name="Ward R."/>
            <person name="Stajich J.E."/>
            <person name="Kurbessoian T."/>
        </authorList>
    </citation>
    <scope>NUCLEOTIDE SEQUENCE</scope>
    <source>
        <strain evidence="9">UHER 2000/2452</strain>
    </source>
</reference>
<name>A0A951UL59_9CYAN</name>
<evidence type="ECO:0000259" key="8">
    <source>
        <dbReference type="Pfam" id="PF00171"/>
    </source>
</evidence>
<dbReference type="GO" id="GO:0006081">
    <property type="term" value="P:aldehyde metabolic process"/>
    <property type="evidence" value="ECO:0007669"/>
    <property type="project" value="InterPro"/>
</dbReference>
<comment type="similarity">
    <text evidence="1 4 7">Belongs to the aldehyde dehydrogenase family.</text>
</comment>
<gene>
    <name evidence="9" type="ORF">KME15_06835</name>
</gene>
<evidence type="ECO:0000256" key="2">
    <source>
        <dbReference type="ARBA" id="ARBA00023002"/>
    </source>
</evidence>
<dbReference type="InterPro" id="IPR016160">
    <property type="entry name" value="Ald_DH_CS_CYS"/>
</dbReference>
<dbReference type="PROSITE" id="PS00687">
    <property type="entry name" value="ALDEHYDE_DEHYDR_GLU"/>
    <property type="match status" value="1"/>
</dbReference>
<dbReference type="PROSITE" id="PS00070">
    <property type="entry name" value="ALDEHYDE_DEHYDR_CYS"/>
    <property type="match status" value="1"/>
</dbReference>
<feature type="domain" description="Aldehyde dehydrogenase" evidence="8">
    <location>
        <begin position="14"/>
        <end position="440"/>
    </location>
</feature>
<evidence type="ECO:0000256" key="7">
    <source>
        <dbReference type="RuleBase" id="RU003345"/>
    </source>
</evidence>
<feature type="active site" evidence="5 6">
    <location>
        <position position="222"/>
    </location>
</feature>
<dbReference type="Gene3D" id="3.40.309.10">
    <property type="entry name" value="Aldehyde Dehydrogenase, Chain A, domain 2"/>
    <property type="match status" value="1"/>
</dbReference>
<evidence type="ECO:0000313" key="9">
    <source>
        <dbReference type="EMBL" id="MBW4658371.1"/>
    </source>
</evidence>
<evidence type="ECO:0000256" key="4">
    <source>
        <dbReference type="PIRNR" id="PIRNR036492"/>
    </source>
</evidence>
<evidence type="ECO:0000256" key="3">
    <source>
        <dbReference type="ARBA" id="ARBA00023027"/>
    </source>
</evidence>
<keyword evidence="2 4" id="KW-0560">Oxidoreductase</keyword>
<dbReference type="AlphaFoldDB" id="A0A951UL59"/>